<feature type="region of interest" description="Disordered" evidence="5">
    <location>
        <begin position="57"/>
        <end position="89"/>
    </location>
</feature>
<sequence length="239" mass="24798">MIPTRAGSHMGTVIGLPLSGYLCSNRFPWRLASSVLHVWCIRHRMVHRLEHSGAQLASRQSLDQPGGADATFKRASKAPGVGARGGQPADRDGLVSALPYLVLWATSNLTALLADATRSRGWLGVTAIRKLSIALGAVGGAAGIALVGHLGCPPRRPGHRRADRPRVACPASSSAASGRTTAGPGAALRRHLCTALATPGNRAGMVFYLSAGIVLAAALGYLAFAAAHQVQPWASQLRG</sequence>
<keyword evidence="4 6" id="KW-0472">Membrane</keyword>
<feature type="transmembrane region" description="Helical" evidence="6">
    <location>
        <begin position="133"/>
        <end position="152"/>
    </location>
</feature>
<feature type="region of interest" description="Disordered" evidence="5">
    <location>
        <begin position="156"/>
        <end position="184"/>
    </location>
</feature>
<evidence type="ECO:0000256" key="6">
    <source>
        <dbReference type="SAM" id="Phobius"/>
    </source>
</evidence>
<feature type="compositionally biased region" description="Low complexity" evidence="5">
    <location>
        <begin position="170"/>
        <end position="184"/>
    </location>
</feature>
<reference evidence="8" key="1">
    <citation type="submission" date="2016-11" db="UniProtKB">
        <authorList>
            <consortium name="WormBaseParasite"/>
        </authorList>
    </citation>
    <scope>IDENTIFICATION</scope>
</reference>
<keyword evidence="7" id="KW-1185">Reference proteome</keyword>
<dbReference type="PANTHER" id="PTHR11662">
    <property type="entry name" value="SOLUTE CARRIER FAMILY 17"/>
    <property type="match status" value="1"/>
</dbReference>
<evidence type="ECO:0000313" key="8">
    <source>
        <dbReference type="WBParaSite" id="maker-unitig_36561-snap-gene-0.1-mRNA-1"/>
    </source>
</evidence>
<feature type="transmembrane region" description="Helical" evidence="6">
    <location>
        <begin position="94"/>
        <end position="113"/>
    </location>
</feature>
<feature type="transmembrane region" description="Helical" evidence="6">
    <location>
        <begin position="206"/>
        <end position="227"/>
    </location>
</feature>
<evidence type="ECO:0000256" key="5">
    <source>
        <dbReference type="SAM" id="MobiDB-lite"/>
    </source>
</evidence>
<dbReference type="InterPro" id="IPR050382">
    <property type="entry name" value="MFS_Na/Anion_cotransporter"/>
</dbReference>
<dbReference type="GO" id="GO:0006820">
    <property type="term" value="P:monoatomic anion transport"/>
    <property type="evidence" value="ECO:0007669"/>
    <property type="project" value="TreeGrafter"/>
</dbReference>
<accession>A0A1I8FJ43</accession>
<dbReference type="GO" id="GO:0016020">
    <property type="term" value="C:membrane"/>
    <property type="evidence" value="ECO:0007669"/>
    <property type="project" value="UniProtKB-SubCell"/>
</dbReference>
<dbReference type="PANTHER" id="PTHR11662:SF399">
    <property type="entry name" value="FI19708P1-RELATED"/>
    <property type="match status" value="1"/>
</dbReference>
<name>A0A1I8FJ43_9PLAT</name>
<evidence type="ECO:0000313" key="7">
    <source>
        <dbReference type="Proteomes" id="UP000095280"/>
    </source>
</evidence>
<dbReference type="GO" id="GO:0022857">
    <property type="term" value="F:transmembrane transporter activity"/>
    <property type="evidence" value="ECO:0007669"/>
    <property type="project" value="TreeGrafter"/>
</dbReference>
<dbReference type="Proteomes" id="UP000095280">
    <property type="component" value="Unplaced"/>
</dbReference>
<evidence type="ECO:0000256" key="4">
    <source>
        <dbReference type="ARBA" id="ARBA00023136"/>
    </source>
</evidence>
<dbReference type="AlphaFoldDB" id="A0A1I8FJ43"/>
<keyword evidence="3 6" id="KW-1133">Transmembrane helix</keyword>
<evidence type="ECO:0000256" key="2">
    <source>
        <dbReference type="ARBA" id="ARBA00022692"/>
    </source>
</evidence>
<comment type="subcellular location">
    <subcellularLocation>
        <location evidence="1">Membrane</location>
        <topology evidence="1">Multi-pass membrane protein</topology>
    </subcellularLocation>
</comment>
<evidence type="ECO:0000256" key="3">
    <source>
        <dbReference type="ARBA" id="ARBA00022989"/>
    </source>
</evidence>
<dbReference type="WBParaSite" id="maker-unitig_36561-snap-gene-0.1-mRNA-1">
    <property type="protein sequence ID" value="maker-unitig_36561-snap-gene-0.1-mRNA-1"/>
    <property type="gene ID" value="maker-unitig_36561-snap-gene-0.1"/>
</dbReference>
<proteinExistence type="predicted"/>
<evidence type="ECO:0000256" key="1">
    <source>
        <dbReference type="ARBA" id="ARBA00004141"/>
    </source>
</evidence>
<keyword evidence="2 6" id="KW-0812">Transmembrane</keyword>
<organism evidence="7 8">
    <name type="scientific">Macrostomum lignano</name>
    <dbReference type="NCBI Taxonomy" id="282301"/>
    <lineage>
        <taxon>Eukaryota</taxon>
        <taxon>Metazoa</taxon>
        <taxon>Spiralia</taxon>
        <taxon>Lophotrochozoa</taxon>
        <taxon>Platyhelminthes</taxon>
        <taxon>Rhabditophora</taxon>
        <taxon>Macrostomorpha</taxon>
        <taxon>Macrostomida</taxon>
        <taxon>Macrostomidae</taxon>
        <taxon>Macrostomum</taxon>
    </lineage>
</organism>
<protein>
    <submittedName>
        <fullName evidence="8">MFS domain-containing protein</fullName>
    </submittedName>
</protein>